<feature type="transmembrane region" description="Helical" evidence="8">
    <location>
        <begin position="245"/>
        <end position="264"/>
    </location>
</feature>
<evidence type="ECO:0000256" key="7">
    <source>
        <dbReference type="SAM" id="MobiDB-lite"/>
    </source>
</evidence>
<comment type="subcellular location">
    <subcellularLocation>
        <location evidence="1">Membrane</location>
        <topology evidence="1">Multi-pass membrane protein</topology>
    </subcellularLocation>
</comment>
<dbReference type="Gene3D" id="1.20.1250.20">
    <property type="entry name" value="MFS general substrate transporter like domains"/>
    <property type="match status" value="1"/>
</dbReference>
<dbReference type="Proteomes" id="UP000006039">
    <property type="component" value="Unassembled WGS sequence"/>
</dbReference>
<dbReference type="FunFam" id="1.20.1720.10:FF:000009">
    <property type="entry name" value="MFS multidrug transporter"/>
    <property type="match status" value="1"/>
</dbReference>
<feature type="transmembrane region" description="Helical" evidence="8">
    <location>
        <begin position="122"/>
        <end position="145"/>
    </location>
</feature>
<feature type="compositionally biased region" description="Basic and acidic residues" evidence="7">
    <location>
        <begin position="27"/>
        <end position="37"/>
    </location>
</feature>
<keyword evidence="2" id="KW-0813">Transport</keyword>
<evidence type="ECO:0000256" key="8">
    <source>
        <dbReference type="SAM" id="Phobius"/>
    </source>
</evidence>
<feature type="transmembrane region" description="Helical" evidence="8">
    <location>
        <begin position="157"/>
        <end position="175"/>
    </location>
</feature>
<gene>
    <name evidence="11" type="primary">20343478</name>
    <name evidence="10" type="ORF">GGTG_03020</name>
</gene>
<dbReference type="SUPFAM" id="SSF103473">
    <property type="entry name" value="MFS general substrate transporter"/>
    <property type="match status" value="1"/>
</dbReference>
<reference evidence="11" key="4">
    <citation type="journal article" date="2015" name="G3 (Bethesda)">
        <title>Genome sequences of three phytopathogenic species of the Magnaporthaceae family of fungi.</title>
        <authorList>
            <person name="Okagaki L.H."/>
            <person name="Nunes C.C."/>
            <person name="Sailsbery J."/>
            <person name="Clay B."/>
            <person name="Brown D."/>
            <person name="John T."/>
            <person name="Oh Y."/>
            <person name="Young N."/>
            <person name="Fitzgerald M."/>
            <person name="Haas B.J."/>
            <person name="Zeng Q."/>
            <person name="Young S."/>
            <person name="Adiconis X."/>
            <person name="Fan L."/>
            <person name="Levin J.Z."/>
            <person name="Mitchell T.K."/>
            <person name="Okubara P.A."/>
            <person name="Farman M.L."/>
            <person name="Kohn L.M."/>
            <person name="Birren B."/>
            <person name="Ma L.-J."/>
            <person name="Dean R.A."/>
        </authorList>
    </citation>
    <scope>NUCLEOTIDE SEQUENCE</scope>
    <source>
        <strain evidence="11">R3-111a-1</strain>
    </source>
</reference>
<feature type="domain" description="Major facilitator superfamily (MFS) profile" evidence="9">
    <location>
        <begin position="91"/>
        <end position="537"/>
    </location>
</feature>
<feature type="transmembrane region" description="Helical" evidence="8">
    <location>
        <begin position="187"/>
        <end position="208"/>
    </location>
</feature>
<keyword evidence="6" id="KW-0325">Glycoprotein</keyword>
<dbReference type="Pfam" id="PF07690">
    <property type="entry name" value="MFS_1"/>
    <property type="match status" value="1"/>
</dbReference>
<dbReference type="GeneID" id="20343478"/>
<dbReference type="CDD" id="cd17323">
    <property type="entry name" value="MFS_Tpo1_MDR_like"/>
    <property type="match status" value="1"/>
</dbReference>
<feature type="region of interest" description="Disordered" evidence="7">
    <location>
        <begin position="1"/>
        <end position="72"/>
    </location>
</feature>
<dbReference type="HOGENOM" id="CLU_008455_8_4_1"/>
<evidence type="ECO:0000313" key="10">
    <source>
        <dbReference type="EMBL" id="EJT77917.1"/>
    </source>
</evidence>
<evidence type="ECO:0000256" key="2">
    <source>
        <dbReference type="ARBA" id="ARBA00022448"/>
    </source>
</evidence>
<feature type="transmembrane region" description="Helical" evidence="8">
    <location>
        <begin position="481"/>
        <end position="499"/>
    </location>
</feature>
<dbReference type="InterPro" id="IPR020846">
    <property type="entry name" value="MFS_dom"/>
</dbReference>
<protein>
    <recommendedName>
        <fullName evidence="9">Major facilitator superfamily (MFS) profile domain-containing protein</fullName>
    </recommendedName>
</protein>
<dbReference type="GO" id="GO:0005886">
    <property type="term" value="C:plasma membrane"/>
    <property type="evidence" value="ECO:0007669"/>
    <property type="project" value="UniProtKB-ARBA"/>
</dbReference>
<evidence type="ECO:0000256" key="5">
    <source>
        <dbReference type="ARBA" id="ARBA00023136"/>
    </source>
</evidence>
<sequence>MKCDQDFPNPPNPPLASATPETPPAKSDLDSGLDHEGSAGVLGGATPSRANSISSAGSREQPDSAPDPEALARVPSGPAYTVFSKSTKTWIIVMVSISSCISPMTANIYFPALNAISHDLGVSVGLINLTLTTYMIFQGLSPTIFGDFGDMAGRRPAFIIAFSIYVAANIGLALQDNYAALMALRCLQSAGSSGTLALGFAVVADVAVSSERGKYMGFVSAGIQLGPALSPVLGGVLSQYLSWRAIFWFCGIFAFVWLIPYTLFIPETSRKVVGNGSIPAQGWNLTLVEYMRQRRHPTAEENTVQKRKLYLPNPFKTLKVVLEKDLGLILMFNSLLYILFMSVIATLSTEFARIYKLSDLQIGLCYLPYGVGCFAAAIAQGYVLDWNYRRIARKIGFTIDRKRGDDLSKFPIERARIQPIVPFLVLGLAGTIGYGWALDREVMIAVPLVLIFFVGICINGAFSLFNTLLVDGYPHAPATAIAANNLIRCSVGAVVMSLIEKMLSALGRGWCFTFLSLFCAAFSPSLLALLRWGPGWREERRLRMKKQKEEEKEKAAQQGEK</sequence>
<dbReference type="InterPro" id="IPR036259">
    <property type="entry name" value="MFS_trans_sf"/>
</dbReference>
<evidence type="ECO:0000313" key="12">
    <source>
        <dbReference type="Proteomes" id="UP000006039"/>
    </source>
</evidence>
<dbReference type="PRINTS" id="PR01035">
    <property type="entry name" value="TCRTETA"/>
</dbReference>
<dbReference type="GO" id="GO:0140115">
    <property type="term" value="P:export across plasma membrane"/>
    <property type="evidence" value="ECO:0007669"/>
    <property type="project" value="UniProtKB-ARBA"/>
</dbReference>
<reference evidence="10" key="2">
    <citation type="submission" date="2010-07" db="EMBL/GenBank/DDBJ databases">
        <authorList>
            <consortium name="The Broad Institute Genome Sequencing Platform"/>
            <consortium name="Broad Institute Genome Sequencing Center for Infectious Disease"/>
            <person name="Ma L.-J."/>
            <person name="Dead R."/>
            <person name="Young S."/>
            <person name="Zeng Q."/>
            <person name="Koehrsen M."/>
            <person name="Alvarado L."/>
            <person name="Berlin A."/>
            <person name="Chapman S.B."/>
            <person name="Chen Z."/>
            <person name="Freedman E."/>
            <person name="Gellesch M."/>
            <person name="Goldberg J."/>
            <person name="Griggs A."/>
            <person name="Gujja S."/>
            <person name="Heilman E.R."/>
            <person name="Heiman D."/>
            <person name="Hepburn T."/>
            <person name="Howarth C."/>
            <person name="Jen D."/>
            <person name="Larson L."/>
            <person name="Mehta T."/>
            <person name="Neiman D."/>
            <person name="Pearson M."/>
            <person name="Roberts A."/>
            <person name="Saif S."/>
            <person name="Shea T."/>
            <person name="Shenoy N."/>
            <person name="Sisk P."/>
            <person name="Stolte C."/>
            <person name="Sykes S."/>
            <person name="Walk T."/>
            <person name="White J."/>
            <person name="Yandava C."/>
            <person name="Haas B."/>
            <person name="Nusbaum C."/>
            <person name="Birren B."/>
        </authorList>
    </citation>
    <scope>NUCLEOTIDE SEQUENCE</scope>
    <source>
        <strain evidence="10">R3-111a-1</strain>
    </source>
</reference>
<keyword evidence="4 8" id="KW-1133">Transmembrane helix</keyword>
<keyword evidence="5 8" id="KW-0472">Membrane</keyword>
<organism evidence="10">
    <name type="scientific">Gaeumannomyces tritici (strain R3-111a-1)</name>
    <name type="common">Wheat and barley take-all root rot fungus</name>
    <name type="synonym">Gaeumannomyces graminis var. tritici</name>
    <dbReference type="NCBI Taxonomy" id="644352"/>
    <lineage>
        <taxon>Eukaryota</taxon>
        <taxon>Fungi</taxon>
        <taxon>Dikarya</taxon>
        <taxon>Ascomycota</taxon>
        <taxon>Pezizomycotina</taxon>
        <taxon>Sordariomycetes</taxon>
        <taxon>Sordariomycetidae</taxon>
        <taxon>Magnaporthales</taxon>
        <taxon>Magnaporthaceae</taxon>
        <taxon>Gaeumannomyces</taxon>
    </lineage>
</organism>
<dbReference type="PANTHER" id="PTHR23502:SF51">
    <property type="entry name" value="QUINIDINE RESISTANCE PROTEIN 1-RELATED"/>
    <property type="match status" value="1"/>
</dbReference>
<feature type="transmembrane region" description="Helical" evidence="8">
    <location>
        <begin position="420"/>
        <end position="438"/>
    </location>
</feature>
<dbReference type="GO" id="GO:0015137">
    <property type="term" value="F:citrate transmembrane transporter activity"/>
    <property type="evidence" value="ECO:0007669"/>
    <property type="project" value="UniProtKB-ARBA"/>
</dbReference>
<dbReference type="RefSeq" id="XP_009219062.1">
    <property type="nucleotide sequence ID" value="XM_009220798.1"/>
</dbReference>
<evidence type="ECO:0000256" key="3">
    <source>
        <dbReference type="ARBA" id="ARBA00022692"/>
    </source>
</evidence>
<evidence type="ECO:0000313" key="11">
    <source>
        <dbReference type="EnsemblFungi" id="EJT77917"/>
    </source>
</evidence>
<feature type="transmembrane region" description="Helical" evidence="8">
    <location>
        <begin position="90"/>
        <end position="110"/>
    </location>
</feature>
<dbReference type="VEuPathDB" id="FungiDB:GGTG_03020"/>
<dbReference type="EnsemblFungi" id="EJT77917">
    <property type="protein sequence ID" value="EJT77917"/>
    <property type="gene ID" value="GGTG_03020"/>
</dbReference>
<dbReference type="FunFam" id="1.20.1250.20:FF:000172">
    <property type="entry name" value="MFS multidrug resistance transporter"/>
    <property type="match status" value="1"/>
</dbReference>
<dbReference type="STRING" id="644352.J3NP14"/>
<proteinExistence type="predicted"/>
<dbReference type="eggNOG" id="KOG0255">
    <property type="taxonomic scope" value="Eukaryota"/>
</dbReference>
<keyword evidence="12" id="KW-1185">Reference proteome</keyword>
<dbReference type="EMBL" id="GL385396">
    <property type="protein sequence ID" value="EJT77917.1"/>
    <property type="molecule type" value="Genomic_DNA"/>
</dbReference>
<dbReference type="InterPro" id="IPR011701">
    <property type="entry name" value="MFS"/>
</dbReference>
<feature type="transmembrane region" description="Helical" evidence="8">
    <location>
        <begin position="326"/>
        <end position="346"/>
    </location>
</feature>
<name>J3NP14_GAET3</name>
<dbReference type="OrthoDB" id="440553at2759"/>
<evidence type="ECO:0000256" key="6">
    <source>
        <dbReference type="ARBA" id="ARBA00023180"/>
    </source>
</evidence>
<evidence type="ECO:0000256" key="4">
    <source>
        <dbReference type="ARBA" id="ARBA00022989"/>
    </source>
</evidence>
<dbReference type="AlphaFoldDB" id="J3NP14"/>
<reference evidence="12" key="1">
    <citation type="submission" date="2010-07" db="EMBL/GenBank/DDBJ databases">
        <title>The genome sequence of Gaeumannomyces graminis var. tritici strain R3-111a-1.</title>
        <authorList>
            <consortium name="The Broad Institute Genome Sequencing Platform"/>
            <person name="Ma L.-J."/>
            <person name="Dead R."/>
            <person name="Young S."/>
            <person name="Zeng Q."/>
            <person name="Koehrsen M."/>
            <person name="Alvarado L."/>
            <person name="Berlin A."/>
            <person name="Chapman S.B."/>
            <person name="Chen Z."/>
            <person name="Freedman E."/>
            <person name="Gellesch M."/>
            <person name="Goldberg J."/>
            <person name="Griggs A."/>
            <person name="Gujja S."/>
            <person name="Heilman E.R."/>
            <person name="Heiman D."/>
            <person name="Hepburn T."/>
            <person name="Howarth C."/>
            <person name="Jen D."/>
            <person name="Larson L."/>
            <person name="Mehta T."/>
            <person name="Neiman D."/>
            <person name="Pearson M."/>
            <person name="Roberts A."/>
            <person name="Saif S."/>
            <person name="Shea T."/>
            <person name="Shenoy N."/>
            <person name="Sisk P."/>
            <person name="Stolte C."/>
            <person name="Sykes S."/>
            <person name="Walk T."/>
            <person name="White J."/>
            <person name="Yandava C."/>
            <person name="Haas B."/>
            <person name="Nusbaum C."/>
            <person name="Birren B."/>
        </authorList>
    </citation>
    <scope>NUCLEOTIDE SEQUENCE [LARGE SCALE GENOMIC DNA]</scope>
    <source>
        <strain evidence="12">R3-111a-1</strain>
    </source>
</reference>
<reference evidence="11" key="5">
    <citation type="submission" date="2018-04" db="UniProtKB">
        <authorList>
            <consortium name="EnsemblFungi"/>
        </authorList>
    </citation>
    <scope>IDENTIFICATION</scope>
    <source>
        <strain evidence="11">R3-111a-1</strain>
    </source>
</reference>
<accession>J3NP14</accession>
<dbReference type="FunCoup" id="J3NP14">
    <property type="interactions" value="60"/>
</dbReference>
<evidence type="ECO:0000259" key="9">
    <source>
        <dbReference type="PROSITE" id="PS50850"/>
    </source>
</evidence>
<keyword evidence="3 8" id="KW-0812">Transmembrane</keyword>
<evidence type="ECO:0000256" key="1">
    <source>
        <dbReference type="ARBA" id="ARBA00004141"/>
    </source>
</evidence>
<dbReference type="InterPro" id="IPR001958">
    <property type="entry name" value="Tet-R_TetA/multi-R_MdtG-like"/>
</dbReference>
<dbReference type="PANTHER" id="PTHR23502">
    <property type="entry name" value="MAJOR FACILITATOR SUPERFAMILY"/>
    <property type="match status" value="1"/>
</dbReference>
<feature type="transmembrane region" description="Helical" evidence="8">
    <location>
        <begin position="366"/>
        <end position="384"/>
    </location>
</feature>
<feature type="compositionally biased region" description="Polar residues" evidence="7">
    <location>
        <begin position="48"/>
        <end position="58"/>
    </location>
</feature>
<feature type="transmembrane region" description="Helical" evidence="8">
    <location>
        <begin position="505"/>
        <end position="530"/>
    </location>
</feature>
<feature type="transmembrane region" description="Helical" evidence="8">
    <location>
        <begin position="444"/>
        <end position="469"/>
    </location>
</feature>
<dbReference type="PROSITE" id="PS50850">
    <property type="entry name" value="MFS"/>
    <property type="match status" value="1"/>
</dbReference>
<reference evidence="10" key="3">
    <citation type="submission" date="2010-09" db="EMBL/GenBank/DDBJ databases">
        <title>Annotation of Gaeumannomyces graminis var. tritici R3-111a-1.</title>
        <authorList>
            <consortium name="The Broad Institute Genome Sequencing Platform"/>
            <person name="Ma L.-J."/>
            <person name="Dead R."/>
            <person name="Young S.K."/>
            <person name="Zeng Q."/>
            <person name="Gargeya S."/>
            <person name="Fitzgerald M."/>
            <person name="Haas B."/>
            <person name="Abouelleil A."/>
            <person name="Alvarado L."/>
            <person name="Arachchi H.M."/>
            <person name="Berlin A."/>
            <person name="Brown A."/>
            <person name="Chapman S.B."/>
            <person name="Chen Z."/>
            <person name="Dunbar C."/>
            <person name="Freedman E."/>
            <person name="Gearin G."/>
            <person name="Gellesch M."/>
            <person name="Goldberg J."/>
            <person name="Griggs A."/>
            <person name="Gujja S."/>
            <person name="Heiman D."/>
            <person name="Howarth C."/>
            <person name="Larson L."/>
            <person name="Lui A."/>
            <person name="MacDonald P.J.P."/>
            <person name="Mehta T."/>
            <person name="Montmayeur A."/>
            <person name="Murphy C."/>
            <person name="Neiman D."/>
            <person name="Pearson M."/>
            <person name="Priest M."/>
            <person name="Roberts A."/>
            <person name="Saif S."/>
            <person name="Shea T."/>
            <person name="Shenoy N."/>
            <person name="Sisk P."/>
            <person name="Stolte C."/>
            <person name="Sykes S."/>
            <person name="Yandava C."/>
            <person name="Wortman J."/>
            <person name="Nusbaum C."/>
            <person name="Birren B."/>
        </authorList>
    </citation>
    <scope>NUCLEOTIDE SEQUENCE</scope>
    <source>
        <strain evidence="10">R3-111a-1</strain>
    </source>
</reference>